<accession>A0A845UB14</accession>
<name>A0A845UB14_9PROT</name>
<dbReference type="EMBL" id="WNJL01000060">
    <property type="protein sequence ID" value="NDU44033.1"/>
    <property type="molecule type" value="Genomic_DNA"/>
</dbReference>
<protein>
    <submittedName>
        <fullName evidence="2">Uncharacterized protein</fullName>
    </submittedName>
</protein>
<evidence type="ECO:0000313" key="2">
    <source>
        <dbReference type="EMBL" id="NDU44033.1"/>
    </source>
</evidence>
<sequence length="67" mass="7512">MEKETLRIVPKRLKPRFGVQPTRVERDQTVYSRKVKHRGKAGREGDSHAVTTGYRQGMGISAAAFIG</sequence>
<organism evidence="2">
    <name type="scientific">Acidithiobacillus ferrianus</name>
    <dbReference type="NCBI Taxonomy" id="2678518"/>
    <lineage>
        <taxon>Bacteria</taxon>
        <taxon>Pseudomonadati</taxon>
        <taxon>Pseudomonadota</taxon>
        <taxon>Acidithiobacillia</taxon>
        <taxon>Acidithiobacillales</taxon>
        <taxon>Acidithiobacillaceae</taxon>
        <taxon>Acidithiobacillus</taxon>
    </lineage>
</organism>
<gene>
    <name evidence="2" type="ORF">GL267_15800</name>
</gene>
<proteinExistence type="predicted"/>
<evidence type="ECO:0000256" key="1">
    <source>
        <dbReference type="SAM" id="MobiDB-lite"/>
    </source>
</evidence>
<comment type="caution">
    <text evidence="2">The sequence shown here is derived from an EMBL/GenBank/DDBJ whole genome shotgun (WGS) entry which is preliminary data.</text>
</comment>
<dbReference type="RefSeq" id="WP_163099756.1">
    <property type="nucleotide sequence ID" value="NZ_CP127523.1"/>
</dbReference>
<reference evidence="2" key="1">
    <citation type="submission" date="2019-11" db="EMBL/GenBank/DDBJ databases">
        <title>Acidithiobacillus ferrianus sp. nov.: a facultatively anaerobic and extremely acidophilic chemolithoautotroph.</title>
        <authorList>
            <person name="Norris P.R."/>
            <person name="Falagan C."/>
            <person name="Moya-Beltran A."/>
            <person name="Castro M."/>
            <person name="Quatrini R."/>
            <person name="Johnson D.B."/>
        </authorList>
    </citation>
    <scope>NUCLEOTIDE SEQUENCE [LARGE SCALE GENOMIC DNA]</scope>
    <source>
        <strain evidence="2">MG</strain>
    </source>
</reference>
<dbReference type="AlphaFoldDB" id="A0A845UB14"/>
<feature type="region of interest" description="Disordered" evidence="1">
    <location>
        <begin position="17"/>
        <end position="52"/>
    </location>
</feature>